<proteinExistence type="predicted"/>
<reference evidence="1" key="1">
    <citation type="submission" date="2014-09" db="EMBL/GenBank/DDBJ databases">
        <authorList>
            <person name="Magalhaes I.L.F."/>
            <person name="Oliveira U."/>
            <person name="Santos F.R."/>
            <person name="Vidigal T.H.D.A."/>
            <person name="Brescovit A.D."/>
            <person name="Santos A.J."/>
        </authorList>
    </citation>
    <scope>NUCLEOTIDE SEQUENCE</scope>
    <source>
        <tissue evidence="1">Shoot tissue taken approximately 20 cm above the soil surface</tissue>
    </source>
</reference>
<reference evidence="1" key="2">
    <citation type="journal article" date="2015" name="Data Brief">
        <title>Shoot transcriptome of the giant reed, Arundo donax.</title>
        <authorList>
            <person name="Barrero R.A."/>
            <person name="Guerrero F.D."/>
            <person name="Moolhuijzen P."/>
            <person name="Goolsby J.A."/>
            <person name="Tidwell J."/>
            <person name="Bellgard S.E."/>
            <person name="Bellgard M.I."/>
        </authorList>
    </citation>
    <scope>NUCLEOTIDE SEQUENCE</scope>
    <source>
        <tissue evidence="1">Shoot tissue taken approximately 20 cm above the soil surface</tissue>
    </source>
</reference>
<protein>
    <submittedName>
        <fullName evidence="1">Uncharacterized protein</fullName>
    </submittedName>
</protein>
<sequence>MPPPSRTVARAG</sequence>
<name>A0A0A9ALG1_ARUDO</name>
<accession>A0A0A9ALG1</accession>
<dbReference type="EMBL" id="GBRH01249963">
    <property type="protein sequence ID" value="JAD47932.1"/>
    <property type="molecule type" value="Transcribed_RNA"/>
</dbReference>
<evidence type="ECO:0000313" key="1">
    <source>
        <dbReference type="EMBL" id="JAD47932.1"/>
    </source>
</evidence>
<organism evidence="1">
    <name type="scientific">Arundo donax</name>
    <name type="common">Giant reed</name>
    <name type="synonym">Donax arundinaceus</name>
    <dbReference type="NCBI Taxonomy" id="35708"/>
    <lineage>
        <taxon>Eukaryota</taxon>
        <taxon>Viridiplantae</taxon>
        <taxon>Streptophyta</taxon>
        <taxon>Embryophyta</taxon>
        <taxon>Tracheophyta</taxon>
        <taxon>Spermatophyta</taxon>
        <taxon>Magnoliopsida</taxon>
        <taxon>Liliopsida</taxon>
        <taxon>Poales</taxon>
        <taxon>Poaceae</taxon>
        <taxon>PACMAD clade</taxon>
        <taxon>Arundinoideae</taxon>
        <taxon>Arundineae</taxon>
        <taxon>Arundo</taxon>
    </lineage>
</organism>